<evidence type="ECO:0000313" key="2">
    <source>
        <dbReference type="EMBL" id="KEH23643.1"/>
    </source>
</evidence>
<dbReference type="InterPro" id="IPR006527">
    <property type="entry name" value="F-box-assoc_dom_typ1"/>
</dbReference>
<dbReference type="InterPro" id="IPR036047">
    <property type="entry name" value="F-box-like_dom_sf"/>
</dbReference>
<evidence type="ECO:0000259" key="1">
    <source>
        <dbReference type="PROSITE" id="PS50181"/>
    </source>
</evidence>
<dbReference type="InterPro" id="IPR001810">
    <property type="entry name" value="F-box_dom"/>
</dbReference>
<dbReference type="Proteomes" id="UP000265566">
    <property type="component" value="Chromosome 7"/>
</dbReference>
<sequence length="433" mass="50259">MRGKCPRKMKILSHKTDCSTRFPIKGDETVFLPDELVTEVLSFSDVKFLMQMRCVCKSWKSIISDPKFVKLHLKRSARNPHLTLYFNKSIIYRGFNVVPFPVTRLRENAVISLPNDPHYGLMDNDCKYVVGSCNGLLCLLGYSPLHGKMWFHLWNPAIRKMSQKLGYFWDGVLGLYFSFKFAFGYDNSSHTYKVVMLLLDEAENRTRARVLNLCDNVWKPIQNFPAVLLHFCDTKPGANDGGVYLNGSLNWLAHPSEFGYINFYAWKKMNVKKFVIVSLDLETETYTKLMPPCGFDEMSPIEPSVCILLDCLCFSNDYKKTDFVIWKMEEFGVEESWIQLIKISYQNLRSIHRGFVDLELSKWLPLHLSDHGDTLILAKMLHDPDLPMSVEKEERQAILYNLRDNIAVQTRITDKIKWFFVKAYVESLVSPTF</sequence>
<gene>
    <name evidence="2" type="ordered locus">MTR_7g091630</name>
    <name evidence="3" type="ORF">MtrunA17_Chr7g0257571</name>
</gene>
<dbReference type="EnsemblPlants" id="KEH23643">
    <property type="protein sequence ID" value="KEH23643"/>
    <property type="gene ID" value="MTR_7g091630"/>
</dbReference>
<dbReference type="HOGENOM" id="CLU_027176_0_1_1"/>
<dbReference type="InterPro" id="IPR050796">
    <property type="entry name" value="SCF_F-box_component"/>
</dbReference>
<dbReference type="PANTHER" id="PTHR31672">
    <property type="entry name" value="BNACNNG10540D PROTEIN"/>
    <property type="match status" value="1"/>
</dbReference>
<dbReference type="EMBL" id="PSQE01000007">
    <property type="protein sequence ID" value="RHN47863.1"/>
    <property type="molecule type" value="Genomic_DNA"/>
</dbReference>
<keyword evidence="5" id="KW-1185">Reference proteome</keyword>
<feature type="domain" description="F-box" evidence="1">
    <location>
        <begin position="26"/>
        <end position="71"/>
    </location>
</feature>
<accession>A0A072U3C2</accession>
<dbReference type="Pfam" id="PF00646">
    <property type="entry name" value="F-box"/>
    <property type="match status" value="1"/>
</dbReference>
<dbReference type="SMART" id="SM00256">
    <property type="entry name" value="FBOX"/>
    <property type="match status" value="1"/>
</dbReference>
<dbReference type="SUPFAM" id="SSF81383">
    <property type="entry name" value="F-box domain"/>
    <property type="match status" value="1"/>
</dbReference>
<evidence type="ECO:0000313" key="5">
    <source>
        <dbReference type="Proteomes" id="UP000002051"/>
    </source>
</evidence>
<dbReference type="NCBIfam" id="TIGR01640">
    <property type="entry name" value="F_box_assoc_1"/>
    <property type="match status" value="1"/>
</dbReference>
<dbReference type="PROSITE" id="PS50181">
    <property type="entry name" value="FBOX"/>
    <property type="match status" value="1"/>
</dbReference>
<evidence type="ECO:0000313" key="3">
    <source>
        <dbReference type="EMBL" id="RHN47863.1"/>
    </source>
</evidence>
<dbReference type="Proteomes" id="UP000002051">
    <property type="component" value="Unassembled WGS sequence"/>
</dbReference>
<dbReference type="Pfam" id="PF07734">
    <property type="entry name" value="FBA_1"/>
    <property type="match status" value="1"/>
</dbReference>
<dbReference type="PANTHER" id="PTHR31672:SF13">
    <property type="entry name" value="F-BOX PROTEIN CPR30-LIKE"/>
    <property type="match status" value="1"/>
</dbReference>
<dbReference type="Gene3D" id="1.20.1280.50">
    <property type="match status" value="1"/>
</dbReference>
<reference evidence="4" key="3">
    <citation type="submission" date="2015-04" db="UniProtKB">
        <authorList>
            <consortium name="EnsemblPlants"/>
        </authorList>
    </citation>
    <scope>IDENTIFICATION</scope>
    <source>
        <strain evidence="4">cv. Jemalong A17</strain>
    </source>
</reference>
<reference evidence="6" key="4">
    <citation type="journal article" date="2018" name="Nat. Plants">
        <title>Whole-genome landscape of Medicago truncatula symbiotic genes.</title>
        <authorList>
            <person name="Pecrix Y."/>
            <person name="Staton S.E."/>
            <person name="Sallet E."/>
            <person name="Lelandais-Briere C."/>
            <person name="Moreau S."/>
            <person name="Carrere S."/>
            <person name="Blein T."/>
            <person name="Jardinaud M.F."/>
            <person name="Latrasse D."/>
            <person name="Zouine M."/>
            <person name="Zahm M."/>
            <person name="Kreplak J."/>
            <person name="Mayjonade B."/>
            <person name="Satge C."/>
            <person name="Perez M."/>
            <person name="Cauet S."/>
            <person name="Marande W."/>
            <person name="Chantry-Darmon C."/>
            <person name="Lopez-Roques C."/>
            <person name="Bouchez O."/>
            <person name="Berard A."/>
            <person name="Debelle F."/>
            <person name="Munos S."/>
            <person name="Bendahmane A."/>
            <person name="Berges H."/>
            <person name="Niebel A."/>
            <person name="Buitink J."/>
            <person name="Frugier F."/>
            <person name="Benhamed M."/>
            <person name="Crespi M."/>
            <person name="Gouzy J."/>
            <person name="Gamas P."/>
        </authorList>
    </citation>
    <scope>NUCLEOTIDE SEQUENCE [LARGE SCALE GENOMIC DNA]</scope>
    <source>
        <strain evidence="6">cv. Jemalong A17</strain>
    </source>
</reference>
<reference evidence="3" key="5">
    <citation type="journal article" date="2018" name="Nat. Plants">
        <title>Whole-genome landscape of Medicago truncatula symbiotic genes.</title>
        <authorList>
            <person name="Pecrix Y."/>
            <person name="Gamas P."/>
            <person name="Carrere S."/>
        </authorList>
    </citation>
    <scope>NUCLEOTIDE SEQUENCE</scope>
    <source>
        <tissue evidence="3">Leaves</tissue>
    </source>
</reference>
<reference evidence="2 5" key="2">
    <citation type="journal article" date="2014" name="BMC Genomics">
        <title>An improved genome release (version Mt4.0) for the model legume Medicago truncatula.</title>
        <authorList>
            <person name="Tang H."/>
            <person name="Krishnakumar V."/>
            <person name="Bidwell S."/>
            <person name="Rosen B."/>
            <person name="Chan A."/>
            <person name="Zhou S."/>
            <person name="Gentzbittel L."/>
            <person name="Childs K.L."/>
            <person name="Yandell M."/>
            <person name="Gundlach H."/>
            <person name="Mayer K.F."/>
            <person name="Schwartz D.C."/>
            <person name="Town C.D."/>
        </authorList>
    </citation>
    <scope>GENOME REANNOTATION</scope>
    <source>
        <strain evidence="2">A17</strain>
        <strain evidence="4 5">cv. Jemalong A17</strain>
    </source>
</reference>
<dbReference type="AlphaFoldDB" id="A0A072U3C2"/>
<proteinExistence type="predicted"/>
<organism evidence="2 5">
    <name type="scientific">Medicago truncatula</name>
    <name type="common">Barrel medic</name>
    <name type="synonym">Medicago tribuloides</name>
    <dbReference type="NCBI Taxonomy" id="3880"/>
    <lineage>
        <taxon>Eukaryota</taxon>
        <taxon>Viridiplantae</taxon>
        <taxon>Streptophyta</taxon>
        <taxon>Embryophyta</taxon>
        <taxon>Tracheophyta</taxon>
        <taxon>Spermatophyta</taxon>
        <taxon>Magnoliopsida</taxon>
        <taxon>eudicotyledons</taxon>
        <taxon>Gunneridae</taxon>
        <taxon>Pentapetalae</taxon>
        <taxon>rosids</taxon>
        <taxon>fabids</taxon>
        <taxon>Fabales</taxon>
        <taxon>Fabaceae</taxon>
        <taxon>Papilionoideae</taxon>
        <taxon>50 kb inversion clade</taxon>
        <taxon>NPAAA clade</taxon>
        <taxon>Hologalegina</taxon>
        <taxon>IRL clade</taxon>
        <taxon>Trifolieae</taxon>
        <taxon>Medicago</taxon>
    </lineage>
</organism>
<name>A0A072U3C2_MEDTR</name>
<evidence type="ECO:0000313" key="6">
    <source>
        <dbReference type="Proteomes" id="UP000265566"/>
    </source>
</evidence>
<dbReference type="STRING" id="3880.A0A072U3C2"/>
<evidence type="ECO:0000313" key="4">
    <source>
        <dbReference type="EnsemblPlants" id="KEH23643"/>
    </source>
</evidence>
<protein>
    <submittedName>
        <fullName evidence="2">F-box protein interaction domain protein</fullName>
    </submittedName>
    <submittedName>
        <fullName evidence="3">Putative F-box domain-containing protein</fullName>
    </submittedName>
</protein>
<dbReference type="EMBL" id="CM001223">
    <property type="protein sequence ID" value="KEH23643.1"/>
    <property type="molecule type" value="Genomic_DNA"/>
</dbReference>
<dbReference type="Gramene" id="rna42510">
    <property type="protein sequence ID" value="RHN47863.1"/>
    <property type="gene ID" value="gene42510"/>
</dbReference>
<dbReference type="InterPro" id="IPR017451">
    <property type="entry name" value="F-box-assoc_interact_dom"/>
</dbReference>
<dbReference type="CDD" id="cd22157">
    <property type="entry name" value="F-box_AtFBW1-like"/>
    <property type="match status" value="1"/>
</dbReference>
<reference evidence="2 5" key="1">
    <citation type="journal article" date="2011" name="Nature">
        <title>The Medicago genome provides insight into the evolution of rhizobial symbioses.</title>
        <authorList>
            <person name="Young N.D."/>
            <person name="Debelle F."/>
            <person name="Oldroyd G.E."/>
            <person name="Geurts R."/>
            <person name="Cannon S.B."/>
            <person name="Udvardi M.K."/>
            <person name="Benedito V.A."/>
            <person name="Mayer K.F."/>
            <person name="Gouzy J."/>
            <person name="Schoof H."/>
            <person name="Van de Peer Y."/>
            <person name="Proost S."/>
            <person name="Cook D.R."/>
            <person name="Meyers B.C."/>
            <person name="Spannagl M."/>
            <person name="Cheung F."/>
            <person name="De Mita S."/>
            <person name="Krishnakumar V."/>
            <person name="Gundlach H."/>
            <person name="Zhou S."/>
            <person name="Mudge J."/>
            <person name="Bharti A.K."/>
            <person name="Murray J.D."/>
            <person name="Naoumkina M.A."/>
            <person name="Rosen B."/>
            <person name="Silverstein K.A."/>
            <person name="Tang H."/>
            <person name="Rombauts S."/>
            <person name="Zhao P.X."/>
            <person name="Zhou P."/>
            <person name="Barbe V."/>
            <person name="Bardou P."/>
            <person name="Bechner M."/>
            <person name="Bellec A."/>
            <person name="Berger A."/>
            <person name="Berges H."/>
            <person name="Bidwell S."/>
            <person name="Bisseling T."/>
            <person name="Choisne N."/>
            <person name="Couloux A."/>
            <person name="Denny R."/>
            <person name="Deshpande S."/>
            <person name="Dai X."/>
            <person name="Doyle J.J."/>
            <person name="Dudez A.M."/>
            <person name="Farmer A.D."/>
            <person name="Fouteau S."/>
            <person name="Franken C."/>
            <person name="Gibelin C."/>
            <person name="Gish J."/>
            <person name="Goldstein S."/>
            <person name="Gonzalez A.J."/>
            <person name="Green P.J."/>
            <person name="Hallab A."/>
            <person name="Hartog M."/>
            <person name="Hua A."/>
            <person name="Humphray S.J."/>
            <person name="Jeong D.H."/>
            <person name="Jing Y."/>
            <person name="Jocker A."/>
            <person name="Kenton S.M."/>
            <person name="Kim D.J."/>
            <person name="Klee K."/>
            <person name="Lai H."/>
            <person name="Lang C."/>
            <person name="Lin S."/>
            <person name="Macmil S.L."/>
            <person name="Magdelenat G."/>
            <person name="Matthews L."/>
            <person name="McCorrison J."/>
            <person name="Monaghan E.L."/>
            <person name="Mun J.H."/>
            <person name="Najar F.Z."/>
            <person name="Nicholson C."/>
            <person name="Noirot C."/>
            <person name="O'Bleness M."/>
            <person name="Paule C.R."/>
            <person name="Poulain J."/>
            <person name="Prion F."/>
            <person name="Qin B."/>
            <person name="Qu C."/>
            <person name="Retzel E.F."/>
            <person name="Riddle C."/>
            <person name="Sallet E."/>
            <person name="Samain S."/>
            <person name="Samson N."/>
            <person name="Sanders I."/>
            <person name="Saurat O."/>
            <person name="Scarpelli C."/>
            <person name="Schiex T."/>
            <person name="Segurens B."/>
            <person name="Severin A.J."/>
            <person name="Sherrier D.J."/>
            <person name="Shi R."/>
            <person name="Sims S."/>
            <person name="Singer S.R."/>
            <person name="Sinharoy S."/>
            <person name="Sterck L."/>
            <person name="Viollet A."/>
            <person name="Wang B.B."/>
            <person name="Wang K."/>
            <person name="Wang M."/>
            <person name="Wang X."/>
            <person name="Warfsmann J."/>
            <person name="Weissenbach J."/>
            <person name="White D.D."/>
            <person name="White J.D."/>
            <person name="Wiley G.B."/>
            <person name="Wincker P."/>
            <person name="Xing Y."/>
            <person name="Yang L."/>
            <person name="Yao Z."/>
            <person name="Ying F."/>
            <person name="Zhai J."/>
            <person name="Zhou L."/>
            <person name="Zuber A."/>
            <person name="Denarie J."/>
            <person name="Dixon R.A."/>
            <person name="May G.D."/>
            <person name="Schwartz D.C."/>
            <person name="Rogers J."/>
            <person name="Quetier F."/>
            <person name="Town C.D."/>
            <person name="Roe B.A."/>
        </authorList>
    </citation>
    <scope>NUCLEOTIDE SEQUENCE [LARGE SCALE GENOMIC DNA]</scope>
    <source>
        <strain evidence="2">A17</strain>
        <strain evidence="4 5">cv. Jemalong A17</strain>
    </source>
</reference>